<reference evidence="1 2" key="1">
    <citation type="submission" date="2017-03" db="EMBL/GenBank/DDBJ databases">
        <title>Genome Survey of Euroglyphus maynei.</title>
        <authorList>
            <person name="Arlian L.G."/>
            <person name="Morgan M.S."/>
            <person name="Rider S.D."/>
        </authorList>
    </citation>
    <scope>NUCLEOTIDE SEQUENCE [LARGE SCALE GENOMIC DNA]</scope>
    <source>
        <strain evidence="1">Arlian Lab</strain>
        <tissue evidence="1">Whole body</tissue>
    </source>
</reference>
<comment type="caution">
    <text evidence="1">The sequence shown here is derived from an EMBL/GenBank/DDBJ whole genome shotgun (WGS) entry which is preliminary data.</text>
</comment>
<dbReference type="EMBL" id="MUJZ01017259">
    <property type="protein sequence ID" value="OTF80650.1"/>
    <property type="molecule type" value="Genomic_DNA"/>
</dbReference>
<keyword evidence="2" id="KW-1185">Reference proteome</keyword>
<proteinExistence type="predicted"/>
<gene>
    <name evidence="1" type="ORF">BLA29_013513</name>
</gene>
<evidence type="ECO:0000313" key="2">
    <source>
        <dbReference type="Proteomes" id="UP000194236"/>
    </source>
</evidence>
<sequence>MTTKKKRKKTIVIITNHLQQKIIRQFSLVHNINN</sequence>
<name>A0A1Y3BI73_EURMA</name>
<evidence type="ECO:0000313" key="1">
    <source>
        <dbReference type="EMBL" id="OTF80650.1"/>
    </source>
</evidence>
<protein>
    <submittedName>
        <fullName evidence="1">Uncharacterized protein</fullName>
    </submittedName>
</protein>
<dbReference type="AlphaFoldDB" id="A0A1Y3BI73"/>
<accession>A0A1Y3BI73</accession>
<dbReference type="Proteomes" id="UP000194236">
    <property type="component" value="Unassembled WGS sequence"/>
</dbReference>
<organism evidence="1 2">
    <name type="scientific">Euroglyphus maynei</name>
    <name type="common">Mayne's house dust mite</name>
    <dbReference type="NCBI Taxonomy" id="6958"/>
    <lineage>
        <taxon>Eukaryota</taxon>
        <taxon>Metazoa</taxon>
        <taxon>Ecdysozoa</taxon>
        <taxon>Arthropoda</taxon>
        <taxon>Chelicerata</taxon>
        <taxon>Arachnida</taxon>
        <taxon>Acari</taxon>
        <taxon>Acariformes</taxon>
        <taxon>Sarcoptiformes</taxon>
        <taxon>Astigmata</taxon>
        <taxon>Psoroptidia</taxon>
        <taxon>Analgoidea</taxon>
        <taxon>Pyroglyphidae</taxon>
        <taxon>Pyroglyphinae</taxon>
        <taxon>Euroglyphus</taxon>
    </lineage>
</organism>